<sequence length="279" mass="29249">MPTFTAQDGTKLAYHVAGTGEPLVCLPGGPMQDSEYLGDLGGLAERRRLIRADPRGTGESGVPADPASYRCDRLVADVEALREHLGLDRMDLLAHSGGANLAVSYAARHPGRVRALVLVTPGPAALGVAVTGEDRMAAARLREGEPWYGEARAALERIVAGRAGDGDWAAVEPFRYGRWDDAARAHLAAQEGRRNDEAAAVFASEGAFDPPALRAALTALDAPVLVLAGEADLNTPPRAAAEIAALFPRGELVVQAGAGHFPWLHDPAAFTAAVAAFLR</sequence>
<reference evidence="2 3" key="1">
    <citation type="submission" date="2018-09" db="EMBL/GenBank/DDBJ databases">
        <title>YIM 75507 draft genome.</title>
        <authorList>
            <person name="Tang S."/>
            <person name="Feng Y."/>
        </authorList>
    </citation>
    <scope>NUCLEOTIDE SEQUENCE [LARGE SCALE GENOMIC DNA]</scope>
    <source>
        <strain evidence="2 3">YIM 75507</strain>
    </source>
</reference>
<feature type="domain" description="AB hydrolase-1" evidence="1">
    <location>
        <begin position="22"/>
        <end position="262"/>
    </location>
</feature>
<accession>A0A3A4AJB7</accession>
<dbReference type="SUPFAM" id="SSF53474">
    <property type="entry name" value="alpha/beta-Hydrolases"/>
    <property type="match status" value="1"/>
</dbReference>
<dbReference type="PANTHER" id="PTHR43798">
    <property type="entry name" value="MONOACYLGLYCEROL LIPASE"/>
    <property type="match status" value="1"/>
</dbReference>
<dbReference type="RefSeq" id="WP_119929075.1">
    <property type="nucleotide sequence ID" value="NZ_QZEY01000011.1"/>
</dbReference>
<dbReference type="InterPro" id="IPR000073">
    <property type="entry name" value="AB_hydrolase_1"/>
</dbReference>
<dbReference type="GO" id="GO:0016787">
    <property type="term" value="F:hydrolase activity"/>
    <property type="evidence" value="ECO:0007669"/>
    <property type="project" value="UniProtKB-KW"/>
</dbReference>
<gene>
    <name evidence="2" type="ORF">D5H75_25590</name>
</gene>
<organism evidence="2 3">
    <name type="scientific">Bailinhaonella thermotolerans</name>
    <dbReference type="NCBI Taxonomy" id="1070861"/>
    <lineage>
        <taxon>Bacteria</taxon>
        <taxon>Bacillati</taxon>
        <taxon>Actinomycetota</taxon>
        <taxon>Actinomycetes</taxon>
        <taxon>Streptosporangiales</taxon>
        <taxon>Streptosporangiaceae</taxon>
        <taxon>Bailinhaonella</taxon>
    </lineage>
</organism>
<dbReference type="Proteomes" id="UP000265768">
    <property type="component" value="Unassembled WGS sequence"/>
</dbReference>
<keyword evidence="2" id="KW-0378">Hydrolase</keyword>
<evidence type="ECO:0000313" key="3">
    <source>
        <dbReference type="Proteomes" id="UP000265768"/>
    </source>
</evidence>
<dbReference type="InterPro" id="IPR029058">
    <property type="entry name" value="AB_hydrolase_fold"/>
</dbReference>
<dbReference type="Pfam" id="PF00561">
    <property type="entry name" value="Abhydrolase_1"/>
    <property type="match status" value="1"/>
</dbReference>
<evidence type="ECO:0000313" key="2">
    <source>
        <dbReference type="EMBL" id="RJL27174.1"/>
    </source>
</evidence>
<dbReference type="GO" id="GO:0016020">
    <property type="term" value="C:membrane"/>
    <property type="evidence" value="ECO:0007669"/>
    <property type="project" value="TreeGrafter"/>
</dbReference>
<comment type="caution">
    <text evidence="2">The sequence shown here is derived from an EMBL/GenBank/DDBJ whole genome shotgun (WGS) entry which is preliminary data.</text>
</comment>
<keyword evidence="3" id="KW-1185">Reference proteome</keyword>
<dbReference type="AlphaFoldDB" id="A0A3A4AJB7"/>
<protein>
    <submittedName>
        <fullName evidence="2">Alpha/beta hydrolase</fullName>
    </submittedName>
</protein>
<dbReference type="EMBL" id="QZEY01000011">
    <property type="protein sequence ID" value="RJL27174.1"/>
    <property type="molecule type" value="Genomic_DNA"/>
</dbReference>
<dbReference type="Gene3D" id="3.40.50.1820">
    <property type="entry name" value="alpha/beta hydrolase"/>
    <property type="match status" value="1"/>
</dbReference>
<dbReference type="InterPro" id="IPR050266">
    <property type="entry name" value="AB_hydrolase_sf"/>
</dbReference>
<dbReference type="OrthoDB" id="9796770at2"/>
<name>A0A3A4AJB7_9ACTN</name>
<evidence type="ECO:0000259" key="1">
    <source>
        <dbReference type="Pfam" id="PF00561"/>
    </source>
</evidence>
<dbReference type="PANTHER" id="PTHR43798:SF33">
    <property type="entry name" value="HYDROLASE, PUTATIVE (AFU_ORTHOLOGUE AFUA_2G14860)-RELATED"/>
    <property type="match status" value="1"/>
</dbReference>
<proteinExistence type="predicted"/>